<dbReference type="EMBL" id="JACHJC010000001">
    <property type="protein sequence ID" value="MBB5110435.1"/>
    <property type="molecule type" value="Genomic_DNA"/>
</dbReference>
<evidence type="ECO:0000313" key="2">
    <source>
        <dbReference type="EMBL" id="MBB5110435.1"/>
    </source>
</evidence>
<evidence type="ECO:0000259" key="1">
    <source>
        <dbReference type="Pfam" id="PF20508"/>
    </source>
</evidence>
<reference evidence="2 3" key="1">
    <citation type="submission" date="2020-08" db="EMBL/GenBank/DDBJ databases">
        <title>Sequencing the genomes of 1000 actinobacteria strains.</title>
        <authorList>
            <person name="Klenk H.-P."/>
        </authorList>
    </citation>
    <scope>NUCLEOTIDE SEQUENCE [LARGE SCALE GENOMIC DNA]</scope>
    <source>
        <strain evidence="2 3">DSM 43036</strain>
    </source>
</reference>
<dbReference type="GeneID" id="300290879"/>
<evidence type="ECO:0000313" key="3">
    <source>
        <dbReference type="Proteomes" id="UP000618986"/>
    </source>
</evidence>
<organism evidence="2 3">
    <name type="scientific">Micromonospora echinospora</name>
    <name type="common">Micromonospora purpurea</name>
    <dbReference type="NCBI Taxonomy" id="1877"/>
    <lineage>
        <taxon>Bacteria</taxon>
        <taxon>Bacillati</taxon>
        <taxon>Actinomycetota</taxon>
        <taxon>Actinomycetes</taxon>
        <taxon>Micromonosporales</taxon>
        <taxon>Micromonosporaceae</taxon>
        <taxon>Micromonospora</taxon>
    </lineage>
</organism>
<keyword evidence="3" id="KW-1185">Reference proteome</keyword>
<sequence>MNSSPVAEVPAFHTLWTAPSRARGVAYEFTPWEVVTAVLSVRSWQRFHGPVRLYTDDAGAHQLDRLGLLDLYADVSTDLDDVTPYDVDPVVYYTGGKLVALAAERAPVAMLDLDLFLLSSVDTTCADFVFAHVERATGDIYPPLERLPGTDRVAGTPPDLAANTALAVFNNERHRAAFTTAARTFMRGNADPAGCAPVALPAFCEQRLVLCEAERLGLSYAPVTPAVWDPGERAWSGDTRRAPFHHTWIRKRLLARDPLRQARYVRRLVTEVARNWPADLDRLTALASLAPAVAEVRSRGPVSGP</sequence>
<dbReference type="RefSeq" id="WP_184680064.1">
    <property type="nucleotide sequence ID" value="NZ_JACHJC010000001.1"/>
</dbReference>
<dbReference type="Pfam" id="PF20508">
    <property type="entry name" value="DUF6734"/>
    <property type="match status" value="1"/>
</dbReference>
<feature type="domain" description="DUF6734" evidence="1">
    <location>
        <begin position="26"/>
        <end position="125"/>
    </location>
</feature>
<comment type="caution">
    <text evidence="2">The sequence shown here is derived from an EMBL/GenBank/DDBJ whole genome shotgun (WGS) entry which is preliminary data.</text>
</comment>
<accession>A0ABR6M715</accession>
<gene>
    <name evidence="2" type="ORF">FHU28_000274</name>
</gene>
<proteinExistence type="predicted"/>
<dbReference type="Proteomes" id="UP000618986">
    <property type="component" value="Unassembled WGS sequence"/>
</dbReference>
<protein>
    <recommendedName>
        <fullName evidence="1">DUF6734 domain-containing protein</fullName>
    </recommendedName>
</protein>
<dbReference type="InterPro" id="IPR046621">
    <property type="entry name" value="DUF6734"/>
</dbReference>
<name>A0ABR6M715_MICEC</name>